<proteinExistence type="predicted"/>
<name>A0A381WQH9_9ZZZZ</name>
<protein>
    <recommendedName>
        <fullName evidence="1">Formyl transferase N-terminal domain-containing protein</fullName>
    </recommendedName>
</protein>
<dbReference type="Pfam" id="PF00551">
    <property type="entry name" value="Formyl_trans_N"/>
    <property type="match status" value="1"/>
</dbReference>
<reference evidence="2" key="1">
    <citation type="submission" date="2018-05" db="EMBL/GenBank/DDBJ databases">
        <authorList>
            <person name="Lanie J.A."/>
            <person name="Ng W.-L."/>
            <person name="Kazmierczak K.M."/>
            <person name="Andrzejewski T.M."/>
            <person name="Davidsen T.M."/>
            <person name="Wayne K.J."/>
            <person name="Tettelin H."/>
            <person name="Glass J.I."/>
            <person name="Rusch D."/>
            <person name="Podicherti R."/>
            <person name="Tsui H.-C.T."/>
            <person name="Winkler M.E."/>
        </authorList>
    </citation>
    <scope>NUCLEOTIDE SEQUENCE</scope>
</reference>
<sequence length="272" mass="31559">MLSTILSFCRTKIYEKLYLLYHFAVLNRVYNAVGAEMIFFITQRDPFFIDSFFETFDKFGKKYTIINLPNFNKGFTRAVKRTYNLYGFNGFLYLLGIKIVKLMRPIQFANMNKQYNFKSIDEAKKILSNLNNEDIVISLSAPSKIPVDWFAQVKAKINIHCGKLPKYAGVMPIFWQINDGLDEISITFQDLAENIDTGKVFFEKKIKPSYSLFETTRLAKRQSAHLLNEFLPNVGSNIKNVPNGQLSSDNLALRKFPTNKEIKDFKKIHRLV</sequence>
<dbReference type="InterPro" id="IPR036477">
    <property type="entry name" value="Formyl_transf_N_sf"/>
</dbReference>
<organism evidence="2">
    <name type="scientific">marine metagenome</name>
    <dbReference type="NCBI Taxonomy" id="408172"/>
    <lineage>
        <taxon>unclassified sequences</taxon>
        <taxon>metagenomes</taxon>
        <taxon>ecological metagenomes</taxon>
    </lineage>
</organism>
<dbReference type="SUPFAM" id="SSF53328">
    <property type="entry name" value="Formyltransferase"/>
    <property type="match status" value="1"/>
</dbReference>
<dbReference type="EMBL" id="UINC01012550">
    <property type="protein sequence ID" value="SVA54755.1"/>
    <property type="molecule type" value="Genomic_DNA"/>
</dbReference>
<dbReference type="AlphaFoldDB" id="A0A381WQH9"/>
<evidence type="ECO:0000313" key="2">
    <source>
        <dbReference type="EMBL" id="SVA54755.1"/>
    </source>
</evidence>
<dbReference type="Gene3D" id="3.40.50.170">
    <property type="entry name" value="Formyl transferase, N-terminal domain"/>
    <property type="match status" value="1"/>
</dbReference>
<feature type="domain" description="Formyl transferase N-terminal" evidence="1">
    <location>
        <begin position="151"/>
        <end position="207"/>
    </location>
</feature>
<accession>A0A381WQH9</accession>
<gene>
    <name evidence="2" type="ORF">METZ01_LOCUS107609</name>
</gene>
<dbReference type="InterPro" id="IPR002376">
    <property type="entry name" value="Formyl_transf_N"/>
</dbReference>
<evidence type="ECO:0000259" key="1">
    <source>
        <dbReference type="Pfam" id="PF00551"/>
    </source>
</evidence>